<feature type="chain" id="PRO_5022710821" description="Lipocalin-like domain-containing protein" evidence="1">
    <location>
        <begin position="30"/>
        <end position="134"/>
    </location>
</feature>
<dbReference type="Proteomes" id="UP000321580">
    <property type="component" value="Unassembled WGS sequence"/>
</dbReference>
<evidence type="ECO:0008006" key="4">
    <source>
        <dbReference type="Google" id="ProtNLM"/>
    </source>
</evidence>
<gene>
    <name evidence="2" type="ORF">FRY97_17810</name>
</gene>
<feature type="signal peptide" evidence="1">
    <location>
        <begin position="1"/>
        <end position="29"/>
    </location>
</feature>
<accession>A0A5C6RJ38</accession>
<keyword evidence="1" id="KW-0732">Signal</keyword>
<reference evidence="2 3" key="1">
    <citation type="submission" date="2019-08" db="EMBL/GenBank/DDBJ databases">
        <title>Genome of Phaeodactylibacter luteus.</title>
        <authorList>
            <person name="Bowman J.P."/>
        </authorList>
    </citation>
    <scope>NUCLEOTIDE SEQUENCE [LARGE SCALE GENOMIC DNA]</scope>
    <source>
        <strain evidence="2 3">KCTC 42180</strain>
    </source>
</reference>
<comment type="caution">
    <text evidence="2">The sequence shown here is derived from an EMBL/GenBank/DDBJ whole genome shotgun (WGS) entry which is preliminary data.</text>
</comment>
<name>A0A5C6RJ38_9BACT</name>
<evidence type="ECO:0000313" key="3">
    <source>
        <dbReference type="Proteomes" id="UP000321580"/>
    </source>
</evidence>
<sequence>MGDLSTLSSGQLCLACALMLLFLASACQSGEEELLHGQWQATSVTEEGEPLQVDASEISLVLSPQGQYLYRSTLNYREAGKWYFQSGYLFTQDTLKQGSREKAVQVVKLQEDTLELRMKDGVRERMLMLTRSGL</sequence>
<evidence type="ECO:0000313" key="2">
    <source>
        <dbReference type="EMBL" id="TXB61700.1"/>
    </source>
</evidence>
<dbReference type="OrthoDB" id="1494836at2"/>
<organism evidence="2 3">
    <name type="scientific">Phaeodactylibacter luteus</name>
    <dbReference type="NCBI Taxonomy" id="1564516"/>
    <lineage>
        <taxon>Bacteria</taxon>
        <taxon>Pseudomonadati</taxon>
        <taxon>Bacteroidota</taxon>
        <taxon>Saprospiria</taxon>
        <taxon>Saprospirales</taxon>
        <taxon>Haliscomenobacteraceae</taxon>
        <taxon>Phaeodactylibacter</taxon>
    </lineage>
</organism>
<protein>
    <recommendedName>
        <fullName evidence="4">Lipocalin-like domain-containing protein</fullName>
    </recommendedName>
</protein>
<keyword evidence="3" id="KW-1185">Reference proteome</keyword>
<dbReference type="RefSeq" id="WP_147168924.1">
    <property type="nucleotide sequence ID" value="NZ_VOOR01000048.1"/>
</dbReference>
<dbReference type="EMBL" id="VOOR01000048">
    <property type="protein sequence ID" value="TXB61700.1"/>
    <property type="molecule type" value="Genomic_DNA"/>
</dbReference>
<dbReference type="AlphaFoldDB" id="A0A5C6RJ38"/>
<proteinExistence type="predicted"/>
<evidence type="ECO:0000256" key="1">
    <source>
        <dbReference type="SAM" id="SignalP"/>
    </source>
</evidence>